<name>A0A814NR06_ADIRI</name>
<protein>
    <recommendedName>
        <fullName evidence="4">Mitochondrial 28S ribosomal protein S27</fullName>
    </recommendedName>
</protein>
<dbReference type="Proteomes" id="UP000663852">
    <property type="component" value="Unassembled WGS sequence"/>
</dbReference>
<dbReference type="PANTHER" id="PTHR21393:SF0">
    <property type="entry name" value="SMALL RIBOSOMAL SUBUNIT PROTEIN MS27"/>
    <property type="match status" value="1"/>
</dbReference>
<dbReference type="InterPro" id="IPR019266">
    <property type="entry name" value="Ribosomal_mS27"/>
</dbReference>
<reference evidence="2" key="1">
    <citation type="submission" date="2021-02" db="EMBL/GenBank/DDBJ databases">
        <authorList>
            <person name="Nowell W R."/>
        </authorList>
    </citation>
    <scope>NUCLEOTIDE SEQUENCE</scope>
</reference>
<comment type="caution">
    <text evidence="2">The sequence shown here is derived from an EMBL/GenBank/DDBJ whole genome shotgun (WGS) entry which is preliminary data.</text>
</comment>
<dbReference type="Pfam" id="PF10037">
    <property type="entry name" value="MRP-S27"/>
    <property type="match status" value="1"/>
</dbReference>
<evidence type="ECO:0000256" key="1">
    <source>
        <dbReference type="ARBA" id="ARBA00004173"/>
    </source>
</evidence>
<dbReference type="InterPro" id="IPR034913">
    <property type="entry name" value="mS27/PTCD2"/>
</dbReference>
<dbReference type="AlphaFoldDB" id="A0A814NR06"/>
<proteinExistence type="predicted"/>
<organism evidence="2 3">
    <name type="scientific">Adineta ricciae</name>
    <name type="common">Rotifer</name>
    <dbReference type="NCBI Taxonomy" id="249248"/>
    <lineage>
        <taxon>Eukaryota</taxon>
        <taxon>Metazoa</taxon>
        <taxon>Spiralia</taxon>
        <taxon>Gnathifera</taxon>
        <taxon>Rotifera</taxon>
        <taxon>Eurotatoria</taxon>
        <taxon>Bdelloidea</taxon>
        <taxon>Adinetida</taxon>
        <taxon>Adinetidae</taxon>
        <taxon>Adineta</taxon>
    </lineage>
</organism>
<evidence type="ECO:0000313" key="3">
    <source>
        <dbReference type="Proteomes" id="UP000663852"/>
    </source>
</evidence>
<comment type="subcellular location">
    <subcellularLocation>
        <location evidence="1">Mitochondrion</location>
    </subcellularLocation>
</comment>
<sequence length="553" mass="65387">MFRLVQHAFRASNYALKRPFLCLSTRTYLTDAYQAFDKWDEALTNDILKKTNISELLIDVEDKLIRKKYVSSLDMEILAAKLTHVETTEDLKLAEGILEKFRHTPEALEFQPSLAYSLVRNYLDLGQKERLLPILGDKVKYGIFLDRFSANLLLNAFLLEKKYQGKTTTSSIFEQDLVFSDAAQICTDLMLQDQDDDQLTRALAVNACYNYYLIATEEDFKSNVIEEEDEDIVKVKVQFVRNITNDDHFDLADKRKLLGKTLAYFSRDANNSHIVSLQILGYTLYKKFGRVCDTLQTVLDNGKLQLDEGIINILEKELDEYVYNPAEFKGNLPQSPYRRLELIPEAARVIIKEKLLPKLREQNKIVAMDLKQFVETNLIEQAALADKRDTTKHEQQIAIWTRERQEQLDDQIHRFVIDEKKANLMERLRLLEERDELLNFFENESRIVMHSHEKEFADENFEDVRAPGEHEYFELARQHYHWDRMEPRRSLHLDKKLRDDEMSDVRDWPPYKYLAENWKYDLVDYVPLNEKMKRRKEDLPPSGKPPYYKQFFF</sequence>
<dbReference type="PANTHER" id="PTHR21393">
    <property type="entry name" value="MITOCHONDRIAL 28S RIBOSOMAL PROTEIN S27"/>
    <property type="match status" value="1"/>
</dbReference>
<evidence type="ECO:0000313" key="2">
    <source>
        <dbReference type="EMBL" id="CAF1097260.1"/>
    </source>
</evidence>
<gene>
    <name evidence="2" type="ORF">EDS130_LOCUS19802</name>
</gene>
<dbReference type="EMBL" id="CAJNOJ010000096">
    <property type="protein sequence ID" value="CAF1097260.1"/>
    <property type="molecule type" value="Genomic_DNA"/>
</dbReference>
<accession>A0A814NR06</accession>
<dbReference type="OrthoDB" id="19830at2759"/>
<evidence type="ECO:0008006" key="4">
    <source>
        <dbReference type="Google" id="ProtNLM"/>
    </source>
</evidence>
<dbReference type="GO" id="GO:0005739">
    <property type="term" value="C:mitochondrion"/>
    <property type="evidence" value="ECO:0007669"/>
    <property type="project" value="UniProtKB-SubCell"/>
</dbReference>